<sequence length="533" mass="56378">MPVPLAPNNAQQLQNGGRNGKPSNIKRKSSKPFINWFQRKIAGTVRTRRVSTTEAAQKPTSLKEMHTLRHSQARDVDENGFRISHEMCRGVSNEISLNEDESRAADDARDDTSTHRSGSIWSRSNPPEADEDASIRPLPPTSPPSPSPSRSSSSYLSDPRTFKSMSTSTKPTTVMSVDLTAGATGMAHIAQAPPTPTTTGNPGPFPAATINVTSSPATTRFPHHVRTSSTGPATSITFSALPPSPVSSSRPSSLNPARSGSLSGPHSSTVGSGNSLVLQAPQHTSHHPRNNPRPSSPPLDNASMLTLASSAFASPGARTVWNGGAGGDSTSHLGGGDSVSHFPGDDALLAEDRDASVRALRPRSSRRGSWDSEASGWSARVSGVGSGGFGMRERSVRTAPSYRTGGLTVDDHDENGSMEDGDGDGDGDASYSRVEGEEDQEMGMGLADGDDVEGMDKLEDGEKDDMRSPSATPEFSNENDEVQSSDDYEDVATPGMPTRPLEDVPDTPNAPDETPKTEKNVTLEPADHEEVHV</sequence>
<feature type="compositionally biased region" description="Polar residues" evidence="1">
    <location>
        <begin position="50"/>
        <end position="60"/>
    </location>
</feature>
<feature type="region of interest" description="Disordered" evidence="1">
    <location>
        <begin position="93"/>
        <end position="170"/>
    </location>
</feature>
<feature type="compositionally biased region" description="Low complexity" evidence="1">
    <location>
        <begin position="148"/>
        <end position="159"/>
    </location>
</feature>
<dbReference type="Proteomes" id="UP000294933">
    <property type="component" value="Unassembled WGS sequence"/>
</dbReference>
<feature type="compositionally biased region" description="Low complexity" evidence="1">
    <location>
        <begin position="197"/>
        <end position="209"/>
    </location>
</feature>
<feature type="compositionally biased region" description="Basic and acidic residues" evidence="1">
    <location>
        <begin position="513"/>
        <end position="533"/>
    </location>
</feature>
<reference evidence="2 3" key="1">
    <citation type="submission" date="2018-06" db="EMBL/GenBank/DDBJ databases">
        <title>A transcriptomic atlas of mushroom development highlights an independent origin of complex multicellularity.</title>
        <authorList>
            <consortium name="DOE Joint Genome Institute"/>
            <person name="Krizsan K."/>
            <person name="Almasi E."/>
            <person name="Merenyi Z."/>
            <person name="Sahu N."/>
            <person name="Viragh M."/>
            <person name="Koszo T."/>
            <person name="Mondo S."/>
            <person name="Kiss B."/>
            <person name="Balint B."/>
            <person name="Kues U."/>
            <person name="Barry K."/>
            <person name="Hegedus J.C."/>
            <person name="Henrissat B."/>
            <person name="Johnson J."/>
            <person name="Lipzen A."/>
            <person name="Ohm R."/>
            <person name="Nagy I."/>
            <person name="Pangilinan J."/>
            <person name="Yan J."/>
            <person name="Xiong Y."/>
            <person name="Grigoriev I.V."/>
            <person name="Hibbett D.S."/>
            <person name="Nagy L.G."/>
        </authorList>
    </citation>
    <scope>NUCLEOTIDE SEQUENCE [LARGE SCALE GENOMIC DNA]</scope>
    <source>
        <strain evidence="2 3">SZMC22713</strain>
    </source>
</reference>
<name>A0A4R5XE12_9AGAM</name>
<evidence type="ECO:0000256" key="1">
    <source>
        <dbReference type="SAM" id="MobiDB-lite"/>
    </source>
</evidence>
<accession>A0A4R5XE12</accession>
<evidence type="ECO:0000313" key="2">
    <source>
        <dbReference type="EMBL" id="TDL29301.1"/>
    </source>
</evidence>
<feature type="compositionally biased region" description="Basic and acidic residues" evidence="1">
    <location>
        <begin position="100"/>
        <end position="114"/>
    </location>
</feature>
<feature type="compositionally biased region" description="Basic and acidic residues" evidence="1">
    <location>
        <begin position="61"/>
        <end position="80"/>
    </location>
</feature>
<feature type="compositionally biased region" description="Polar residues" evidence="1">
    <location>
        <begin position="115"/>
        <end position="125"/>
    </location>
</feature>
<feature type="region of interest" description="Disordered" evidence="1">
    <location>
        <begin position="47"/>
        <end position="80"/>
    </location>
</feature>
<dbReference type="EMBL" id="ML170156">
    <property type="protein sequence ID" value="TDL29301.1"/>
    <property type="molecule type" value="Genomic_DNA"/>
</dbReference>
<feature type="compositionally biased region" description="Acidic residues" evidence="1">
    <location>
        <begin position="411"/>
        <end position="427"/>
    </location>
</feature>
<dbReference type="AlphaFoldDB" id="A0A4R5XE12"/>
<protein>
    <submittedName>
        <fullName evidence="2">Uncharacterized protein</fullName>
    </submittedName>
</protein>
<feature type="region of interest" description="Disordered" evidence="1">
    <location>
        <begin position="323"/>
        <end position="345"/>
    </location>
</feature>
<dbReference type="OrthoDB" id="3269047at2759"/>
<dbReference type="VEuPathDB" id="FungiDB:BD410DRAFT_779671"/>
<feature type="compositionally biased region" description="Pro residues" evidence="1">
    <location>
        <begin position="137"/>
        <end position="147"/>
    </location>
</feature>
<feature type="region of interest" description="Disordered" evidence="1">
    <location>
        <begin position="1"/>
        <end position="33"/>
    </location>
</feature>
<organism evidence="2 3">
    <name type="scientific">Rickenella mellea</name>
    <dbReference type="NCBI Taxonomy" id="50990"/>
    <lineage>
        <taxon>Eukaryota</taxon>
        <taxon>Fungi</taxon>
        <taxon>Dikarya</taxon>
        <taxon>Basidiomycota</taxon>
        <taxon>Agaricomycotina</taxon>
        <taxon>Agaricomycetes</taxon>
        <taxon>Hymenochaetales</taxon>
        <taxon>Rickenellaceae</taxon>
        <taxon>Rickenella</taxon>
    </lineage>
</organism>
<feature type="region of interest" description="Disordered" evidence="1">
    <location>
        <begin position="360"/>
        <end position="533"/>
    </location>
</feature>
<feature type="region of interest" description="Disordered" evidence="1">
    <location>
        <begin position="189"/>
        <end position="302"/>
    </location>
</feature>
<feature type="compositionally biased region" description="Polar residues" evidence="1">
    <location>
        <begin position="260"/>
        <end position="283"/>
    </location>
</feature>
<evidence type="ECO:0000313" key="3">
    <source>
        <dbReference type="Proteomes" id="UP000294933"/>
    </source>
</evidence>
<gene>
    <name evidence="2" type="ORF">BD410DRAFT_779671</name>
</gene>
<feature type="compositionally biased region" description="Basic and acidic residues" evidence="1">
    <location>
        <begin position="454"/>
        <end position="467"/>
    </location>
</feature>
<proteinExistence type="predicted"/>
<feature type="compositionally biased region" description="Acidic residues" evidence="1">
    <location>
        <begin position="477"/>
        <end position="490"/>
    </location>
</feature>
<feature type="compositionally biased region" description="Low complexity" evidence="1">
    <location>
        <begin position="246"/>
        <end position="259"/>
    </location>
</feature>
<keyword evidence="3" id="KW-1185">Reference proteome</keyword>
<feature type="compositionally biased region" description="Polar residues" evidence="1">
    <location>
        <begin position="227"/>
        <end position="238"/>
    </location>
</feature>
<feature type="compositionally biased region" description="Gly residues" evidence="1">
    <location>
        <begin position="323"/>
        <end position="337"/>
    </location>
</feature>